<dbReference type="EMBL" id="RCMK01000173">
    <property type="protein sequence ID" value="KAG2945822.1"/>
    <property type="molecule type" value="Genomic_DNA"/>
</dbReference>
<evidence type="ECO:0000313" key="1">
    <source>
        <dbReference type="EMBL" id="KAG2945822.1"/>
    </source>
</evidence>
<proteinExistence type="predicted"/>
<reference evidence="1" key="1">
    <citation type="submission" date="2018-10" db="EMBL/GenBank/DDBJ databases">
        <title>Effector identification in a new, highly contiguous assembly of the strawberry crown rot pathogen Phytophthora cactorum.</title>
        <authorList>
            <person name="Armitage A.D."/>
            <person name="Nellist C.F."/>
            <person name="Bates H."/>
            <person name="Vickerstaff R.J."/>
            <person name="Harrison R.J."/>
        </authorList>
    </citation>
    <scope>NUCLEOTIDE SEQUENCE</scope>
    <source>
        <strain evidence="1">4040</strain>
    </source>
</reference>
<name>A0A8T1E2R6_9STRA</name>
<protein>
    <submittedName>
        <fullName evidence="1">Uncharacterized protein</fullName>
    </submittedName>
</protein>
<dbReference type="Proteomes" id="UP000736787">
    <property type="component" value="Unassembled WGS sequence"/>
</dbReference>
<gene>
    <name evidence="1" type="ORF">PC117_g8132</name>
</gene>
<comment type="caution">
    <text evidence="1">The sequence shown here is derived from an EMBL/GenBank/DDBJ whole genome shotgun (WGS) entry which is preliminary data.</text>
</comment>
<evidence type="ECO:0000313" key="2">
    <source>
        <dbReference type="Proteomes" id="UP000736787"/>
    </source>
</evidence>
<accession>A0A8T1E2R6</accession>
<feature type="non-terminal residue" evidence="1">
    <location>
        <position position="1"/>
    </location>
</feature>
<organism evidence="1 2">
    <name type="scientific">Phytophthora cactorum</name>
    <dbReference type="NCBI Taxonomy" id="29920"/>
    <lineage>
        <taxon>Eukaryota</taxon>
        <taxon>Sar</taxon>
        <taxon>Stramenopiles</taxon>
        <taxon>Oomycota</taxon>
        <taxon>Peronosporomycetes</taxon>
        <taxon>Peronosporales</taxon>
        <taxon>Peronosporaceae</taxon>
        <taxon>Phytophthora</taxon>
    </lineage>
</organism>
<sequence length="13" mass="1366">GHRVGPLQSRTAS</sequence>